<dbReference type="EMBL" id="JBHUKQ010000024">
    <property type="protein sequence ID" value="MFD2486751.1"/>
    <property type="molecule type" value="Genomic_DNA"/>
</dbReference>
<dbReference type="RefSeq" id="WP_344266986.1">
    <property type="nucleotide sequence ID" value="NZ_BAAAHV010000005.1"/>
</dbReference>
<sequence length="196" mass="22073">MNTDDDIPIPDDDPQRSAAEIAAMVERLWSAAQSHEARLGHLHDRLGKLEAEEESNPNHVARWLTFPAPPAAEDPEHQEESPLFTIACFVQYYNEVYVGRPGSRAVAIPDCWLNHPGLLAEIATLTYTWRAAHLGRHANVRDAQYWHDRWRPAFAERLATEWTHPHCLTETHKPVGAGDLRDRYTAEAAATGTSPE</sequence>
<proteinExistence type="predicted"/>
<accession>A0ABW5IBI3</accession>
<evidence type="ECO:0000313" key="2">
    <source>
        <dbReference type="Proteomes" id="UP001597542"/>
    </source>
</evidence>
<gene>
    <name evidence="1" type="ORF">ACFSUT_41220</name>
</gene>
<protein>
    <recommendedName>
        <fullName evidence="3">DUF4913 domain-containing protein</fullName>
    </recommendedName>
</protein>
<evidence type="ECO:0008006" key="3">
    <source>
        <dbReference type="Google" id="ProtNLM"/>
    </source>
</evidence>
<comment type="caution">
    <text evidence="1">The sequence shown here is derived from an EMBL/GenBank/DDBJ whole genome shotgun (WGS) entry which is preliminary data.</text>
</comment>
<organism evidence="1 2">
    <name type="scientific">Amycolatopsis albidoflavus</name>
    <dbReference type="NCBI Taxonomy" id="102226"/>
    <lineage>
        <taxon>Bacteria</taxon>
        <taxon>Bacillati</taxon>
        <taxon>Actinomycetota</taxon>
        <taxon>Actinomycetes</taxon>
        <taxon>Pseudonocardiales</taxon>
        <taxon>Pseudonocardiaceae</taxon>
        <taxon>Amycolatopsis</taxon>
    </lineage>
</organism>
<dbReference type="Proteomes" id="UP001597542">
    <property type="component" value="Unassembled WGS sequence"/>
</dbReference>
<reference evidence="2" key="1">
    <citation type="journal article" date="2019" name="Int. J. Syst. Evol. Microbiol.">
        <title>The Global Catalogue of Microorganisms (GCM) 10K type strain sequencing project: providing services to taxonomists for standard genome sequencing and annotation.</title>
        <authorList>
            <consortium name="The Broad Institute Genomics Platform"/>
            <consortium name="The Broad Institute Genome Sequencing Center for Infectious Disease"/>
            <person name="Wu L."/>
            <person name="Ma J."/>
        </authorList>
    </citation>
    <scope>NUCLEOTIDE SEQUENCE [LARGE SCALE GENOMIC DNA]</scope>
    <source>
        <strain evidence="2">CGMCC 4.7638</strain>
    </source>
</reference>
<evidence type="ECO:0000313" key="1">
    <source>
        <dbReference type="EMBL" id="MFD2486751.1"/>
    </source>
</evidence>
<name>A0ABW5IBI3_9PSEU</name>
<keyword evidence="2" id="KW-1185">Reference proteome</keyword>